<dbReference type="Pfam" id="PF13091">
    <property type="entry name" value="PLDc_2"/>
    <property type="match status" value="2"/>
</dbReference>
<dbReference type="OrthoDB" id="9814092at2"/>
<evidence type="ECO:0000256" key="8">
    <source>
        <dbReference type="ARBA" id="ARBA00023098"/>
    </source>
</evidence>
<evidence type="ECO:0000256" key="3">
    <source>
        <dbReference type="ARBA" id="ARBA00022516"/>
    </source>
</evidence>
<keyword evidence="8 12" id="KW-0443">Lipid metabolism</keyword>
<feature type="transmembrane region" description="Helical" evidence="12">
    <location>
        <begin position="37"/>
        <end position="58"/>
    </location>
</feature>
<dbReference type="HAMAP" id="MF_00190">
    <property type="entry name" value="Cardiolipin_synth_ClsA"/>
    <property type="match status" value="1"/>
</dbReference>
<evidence type="ECO:0000256" key="12">
    <source>
        <dbReference type="HAMAP-Rule" id="MF_00190"/>
    </source>
</evidence>
<organism evidence="14 15">
    <name type="scientific">Buchnera aphidicola subsp. Melaphis rhois</name>
    <dbReference type="NCBI Taxonomy" id="118103"/>
    <lineage>
        <taxon>Bacteria</taxon>
        <taxon>Pseudomonadati</taxon>
        <taxon>Pseudomonadota</taxon>
        <taxon>Gammaproteobacteria</taxon>
        <taxon>Enterobacterales</taxon>
        <taxon>Erwiniaceae</taxon>
        <taxon>Buchnera</taxon>
    </lineage>
</organism>
<dbReference type="Proteomes" id="UP000298566">
    <property type="component" value="Chromosome"/>
</dbReference>
<evidence type="ECO:0000256" key="2">
    <source>
        <dbReference type="ARBA" id="ARBA00022475"/>
    </source>
</evidence>
<feature type="active site" evidence="12">
    <location>
        <position position="404"/>
    </location>
</feature>
<comment type="catalytic activity">
    <reaction evidence="12">
        <text>2 a 1,2-diacyl-sn-glycero-3-phospho-(1'-sn-glycerol) = a cardiolipin + glycerol</text>
        <dbReference type="Rhea" id="RHEA:31451"/>
        <dbReference type="ChEBI" id="CHEBI:17754"/>
        <dbReference type="ChEBI" id="CHEBI:62237"/>
        <dbReference type="ChEBI" id="CHEBI:64716"/>
    </reaction>
</comment>
<dbReference type="PANTHER" id="PTHR21248:SF22">
    <property type="entry name" value="PHOSPHOLIPASE D"/>
    <property type="match status" value="1"/>
</dbReference>
<dbReference type="InterPro" id="IPR027379">
    <property type="entry name" value="CLS_N"/>
</dbReference>
<reference evidence="14 15" key="1">
    <citation type="submission" date="2018-10" db="EMBL/GenBank/DDBJ databases">
        <title>Comparative functional genomics of the obligate endosymbiont Buchnera aphidicola.</title>
        <authorList>
            <person name="Chong R.A."/>
        </authorList>
    </citation>
    <scope>NUCLEOTIDE SEQUENCE [LARGE SCALE GENOMIC DNA]</scope>
    <source>
        <strain evidence="14 15">Mrh</strain>
    </source>
</reference>
<gene>
    <name evidence="14" type="primary">cls</name>
    <name evidence="12" type="synonym">clsA</name>
    <name evidence="14" type="ORF">D9V73_01290</name>
</gene>
<feature type="active site" evidence="12">
    <location>
        <position position="224"/>
    </location>
</feature>
<keyword evidence="2 12" id="KW-1003">Cell membrane</keyword>
<dbReference type="GO" id="GO:0005886">
    <property type="term" value="C:plasma membrane"/>
    <property type="evidence" value="ECO:0007669"/>
    <property type="project" value="UniProtKB-SubCell"/>
</dbReference>
<comment type="similarity">
    <text evidence="12">Belongs to the phospholipase D family. Cardiolipin synthase subfamily. ClsA sub-subfamily.</text>
</comment>
<evidence type="ECO:0000256" key="1">
    <source>
        <dbReference type="ARBA" id="ARBA00004651"/>
    </source>
</evidence>
<dbReference type="Pfam" id="PF13396">
    <property type="entry name" value="PLDc_N"/>
    <property type="match status" value="1"/>
</dbReference>
<protein>
    <recommendedName>
        <fullName evidence="12">Cardiolipin synthase A</fullName>
        <shortName evidence="12">CL synthase</shortName>
        <ecNumber evidence="12">2.7.8.-</ecNumber>
    </recommendedName>
</protein>
<keyword evidence="10 12" id="KW-0594">Phospholipid biosynthesis</keyword>
<name>A0A4D6YAE3_BUCMH</name>
<comment type="function">
    <text evidence="12">Catalyzes the reversible phosphatidyl group transfer from one phosphatidylglycerol molecule to another to form cardiolipin (CL) (diphosphatidylglycerol) and glycerol.</text>
</comment>
<evidence type="ECO:0000256" key="4">
    <source>
        <dbReference type="ARBA" id="ARBA00022679"/>
    </source>
</evidence>
<feature type="transmembrane region" description="Helical" evidence="12">
    <location>
        <begin position="6"/>
        <end position="25"/>
    </location>
</feature>
<evidence type="ECO:0000259" key="13">
    <source>
        <dbReference type="PROSITE" id="PS50035"/>
    </source>
</evidence>
<evidence type="ECO:0000313" key="15">
    <source>
        <dbReference type="Proteomes" id="UP000298566"/>
    </source>
</evidence>
<feature type="domain" description="PLD phosphodiesterase" evidence="13">
    <location>
        <begin position="399"/>
        <end position="426"/>
    </location>
</feature>
<keyword evidence="4 12" id="KW-0808">Transferase</keyword>
<keyword evidence="5 12" id="KW-0812">Transmembrane</keyword>
<evidence type="ECO:0000313" key="14">
    <source>
        <dbReference type="EMBL" id="QCI23281.1"/>
    </source>
</evidence>
<keyword evidence="9 12" id="KW-0472">Membrane</keyword>
<dbReference type="EC" id="2.7.8.-" evidence="12"/>
<evidence type="ECO:0000256" key="11">
    <source>
        <dbReference type="ARBA" id="ARBA00023264"/>
    </source>
</evidence>
<keyword evidence="7 12" id="KW-1133">Transmembrane helix</keyword>
<evidence type="ECO:0000256" key="5">
    <source>
        <dbReference type="ARBA" id="ARBA00022692"/>
    </source>
</evidence>
<sequence length="486" mass="56099">MANFSSIVTGLTIFGYWLLIISITIRILSKRRAISSAMAWLLVIYILPIIGIIVWLFFEEFYLGKRRLKLASTMWSKRNKWLNNLKSRNFIFENNNSEVATSVFQLCKHRQGISGIKYNKLKLLKNTKEIIKTLIQDIYLARNNIEIVFYIWKPGGLADDVAIALIRSARRGIKCRIMLDSAGSLEFFRSKWVTMMRNSGIQIVEALKINLYQLFLRRVDLRQHRKFILIDNYITYTGSMNLVDPRLFKKSSKVGQWIDLMIRIEGPVAITMGIVYSCDWEIETGKKIFPKQPKYKIVALPKNNTSAIQIIASGPGFTENIIHQVLLTSIYSARKKIIITTPYLIPSDDLLYAICAAAQRGVQVSLIIPKSNDSILVKWASRVYFSELLESGVKIYQFEKGLLHSKSILIDMQLSLIGTANLDMRSLWLNFEITLVVDDSNFGRDLFLLQNEYISHSKLIDPKLWAIRSYWRKVIEKLFYLLSPLL</sequence>
<dbReference type="PROSITE" id="PS50035">
    <property type="entry name" value="PLD"/>
    <property type="match status" value="2"/>
</dbReference>
<dbReference type="NCBIfam" id="TIGR04265">
    <property type="entry name" value="bac_cardiolipin"/>
    <property type="match status" value="1"/>
</dbReference>
<dbReference type="RefSeq" id="WP_158336481.1">
    <property type="nucleotide sequence ID" value="NZ_CP033004.1"/>
</dbReference>
<dbReference type="InterPro" id="IPR001736">
    <property type="entry name" value="PLipase_D/transphosphatidylase"/>
</dbReference>
<dbReference type="EMBL" id="CP033004">
    <property type="protein sequence ID" value="QCI23281.1"/>
    <property type="molecule type" value="Genomic_DNA"/>
</dbReference>
<dbReference type="AlphaFoldDB" id="A0A4D6YAE3"/>
<evidence type="ECO:0000256" key="10">
    <source>
        <dbReference type="ARBA" id="ARBA00023209"/>
    </source>
</evidence>
<accession>A0A4D6YAE3</accession>
<dbReference type="InterPro" id="IPR022924">
    <property type="entry name" value="Cardiolipin_synthase"/>
</dbReference>
<feature type="active site" evidence="12">
    <location>
        <position position="406"/>
    </location>
</feature>
<dbReference type="GO" id="GO:0008808">
    <property type="term" value="F:cardiolipin synthase activity"/>
    <property type="evidence" value="ECO:0007669"/>
    <property type="project" value="UniProtKB-UniRule"/>
</dbReference>
<dbReference type="SUPFAM" id="SSF56024">
    <property type="entry name" value="Phospholipase D/nuclease"/>
    <property type="match status" value="2"/>
</dbReference>
<feature type="active site" evidence="12">
    <location>
        <position position="226"/>
    </location>
</feature>
<dbReference type="PANTHER" id="PTHR21248">
    <property type="entry name" value="CARDIOLIPIN SYNTHASE"/>
    <property type="match status" value="1"/>
</dbReference>
<keyword evidence="11 12" id="KW-1208">Phospholipid metabolism</keyword>
<feature type="domain" description="PLD phosphodiesterase" evidence="13">
    <location>
        <begin position="219"/>
        <end position="246"/>
    </location>
</feature>
<dbReference type="SMART" id="SM00155">
    <property type="entry name" value="PLDc"/>
    <property type="match status" value="2"/>
</dbReference>
<dbReference type="InterPro" id="IPR030840">
    <property type="entry name" value="CL_synthase_A"/>
</dbReference>
<evidence type="ECO:0000256" key="7">
    <source>
        <dbReference type="ARBA" id="ARBA00022989"/>
    </source>
</evidence>
<comment type="subcellular location">
    <subcellularLocation>
        <location evidence="1 12">Cell membrane</location>
        <topology evidence="1 12">Multi-pass membrane protein</topology>
    </subcellularLocation>
</comment>
<feature type="active site" evidence="12">
    <location>
        <position position="411"/>
    </location>
</feature>
<proteinExistence type="inferred from homology"/>
<dbReference type="CDD" id="cd09152">
    <property type="entry name" value="PLDc_EcCLS_like_1"/>
    <property type="match status" value="1"/>
</dbReference>
<keyword evidence="6" id="KW-0677">Repeat</keyword>
<evidence type="ECO:0000256" key="9">
    <source>
        <dbReference type="ARBA" id="ARBA00023136"/>
    </source>
</evidence>
<dbReference type="GO" id="GO:0032049">
    <property type="term" value="P:cardiolipin biosynthetic process"/>
    <property type="evidence" value="ECO:0007669"/>
    <property type="project" value="UniProtKB-UniRule"/>
</dbReference>
<feature type="active site" evidence="12">
    <location>
        <position position="231"/>
    </location>
</feature>
<dbReference type="InterPro" id="IPR025202">
    <property type="entry name" value="PLD-like_dom"/>
</dbReference>
<dbReference type="CDD" id="cd09158">
    <property type="entry name" value="PLDc_EcCLS_like_2"/>
    <property type="match status" value="1"/>
</dbReference>
<keyword evidence="3 12" id="KW-0444">Lipid biosynthesis</keyword>
<dbReference type="Gene3D" id="3.30.870.10">
    <property type="entry name" value="Endonuclease Chain A"/>
    <property type="match status" value="2"/>
</dbReference>
<evidence type="ECO:0000256" key="6">
    <source>
        <dbReference type="ARBA" id="ARBA00022737"/>
    </source>
</evidence>